<sequence>MSVIPTRPWVLVTGANGYLASHIVDQLLLAGFNARGTVRALSKGEWLSEYIVRKFGLGRFELAEVPDMAAPGSFVTAIKGVSAVVHTASDMTFGPDPNEVVTRTLKGTRELLEAALKELLVKRFVLTSSAAACSWSHGDAPFDVDENTWHTDAVERAWASPPYDGSRAWDVYAASKTQQEQETWAFAKQRKPHFIISSVIPNTLFGPLLYPGKQTNTSTNGFVTGVYKTGWAIVEYIPPQYHVDVRDIARLHVVAISDPQVANERIFGYAEKYSYNDIMGILRKLSPEHEFPEDKPDLKPDQSRILRKDRAEELLRKHYGHGFIGLEETIKDTVAHVL</sequence>
<keyword evidence="5" id="KW-1185">Reference proteome</keyword>
<gene>
    <name evidence="4" type="ORF">BDW59DRAFT_154908</name>
</gene>
<evidence type="ECO:0000256" key="2">
    <source>
        <dbReference type="ARBA" id="ARBA00023445"/>
    </source>
</evidence>
<evidence type="ECO:0000259" key="3">
    <source>
        <dbReference type="Pfam" id="PF01370"/>
    </source>
</evidence>
<dbReference type="SUPFAM" id="SSF51735">
    <property type="entry name" value="NAD(P)-binding Rossmann-fold domains"/>
    <property type="match status" value="1"/>
</dbReference>
<dbReference type="Gene3D" id="3.40.50.720">
    <property type="entry name" value="NAD(P)-binding Rossmann-like Domain"/>
    <property type="match status" value="1"/>
</dbReference>
<dbReference type="InterPro" id="IPR050425">
    <property type="entry name" value="NAD(P)_dehydrat-like"/>
</dbReference>
<dbReference type="InterPro" id="IPR036291">
    <property type="entry name" value="NAD(P)-bd_dom_sf"/>
</dbReference>
<evidence type="ECO:0000256" key="1">
    <source>
        <dbReference type="ARBA" id="ARBA00023002"/>
    </source>
</evidence>
<dbReference type="PANTHER" id="PTHR10366">
    <property type="entry name" value="NAD DEPENDENT EPIMERASE/DEHYDRATASE"/>
    <property type="match status" value="1"/>
</dbReference>
<proteinExistence type="inferred from homology"/>
<evidence type="ECO:0000313" key="5">
    <source>
        <dbReference type="Proteomes" id="UP001610335"/>
    </source>
</evidence>
<dbReference type="Proteomes" id="UP001610335">
    <property type="component" value="Unassembled WGS sequence"/>
</dbReference>
<dbReference type="Pfam" id="PF01370">
    <property type="entry name" value="Epimerase"/>
    <property type="match status" value="1"/>
</dbReference>
<evidence type="ECO:0000313" key="4">
    <source>
        <dbReference type="EMBL" id="KAL2813213.1"/>
    </source>
</evidence>
<dbReference type="PANTHER" id="PTHR10366:SF562">
    <property type="entry name" value="ALDEHYDE REDUCTASE II (AFU_ORTHOLOGUE AFUA_1G11360)"/>
    <property type="match status" value="1"/>
</dbReference>
<organism evidence="4 5">
    <name type="scientific">Aspergillus cavernicola</name>
    <dbReference type="NCBI Taxonomy" id="176166"/>
    <lineage>
        <taxon>Eukaryota</taxon>
        <taxon>Fungi</taxon>
        <taxon>Dikarya</taxon>
        <taxon>Ascomycota</taxon>
        <taxon>Pezizomycotina</taxon>
        <taxon>Eurotiomycetes</taxon>
        <taxon>Eurotiomycetidae</taxon>
        <taxon>Eurotiales</taxon>
        <taxon>Aspergillaceae</taxon>
        <taxon>Aspergillus</taxon>
        <taxon>Aspergillus subgen. Nidulantes</taxon>
    </lineage>
</organism>
<dbReference type="EMBL" id="JBFXLS010000148">
    <property type="protein sequence ID" value="KAL2813213.1"/>
    <property type="molecule type" value="Genomic_DNA"/>
</dbReference>
<protein>
    <submittedName>
        <fullName evidence="4">NAD(P)-binding protein</fullName>
    </submittedName>
</protein>
<name>A0ABR4HCK5_9EURO</name>
<dbReference type="InterPro" id="IPR001509">
    <property type="entry name" value="Epimerase_deHydtase"/>
</dbReference>
<feature type="domain" description="NAD-dependent epimerase/dehydratase" evidence="3">
    <location>
        <begin position="10"/>
        <end position="261"/>
    </location>
</feature>
<accession>A0ABR4HCK5</accession>
<comment type="similarity">
    <text evidence="2">Belongs to the NAD(P)-dependent epimerase/dehydratase family. Dihydroflavonol-4-reductase subfamily.</text>
</comment>
<reference evidence="4 5" key="1">
    <citation type="submission" date="2024-07" db="EMBL/GenBank/DDBJ databases">
        <title>Section-level genome sequencing and comparative genomics of Aspergillus sections Usti and Cavernicolus.</title>
        <authorList>
            <consortium name="Lawrence Berkeley National Laboratory"/>
            <person name="Nybo J.L."/>
            <person name="Vesth T.C."/>
            <person name="Theobald S."/>
            <person name="Frisvad J.C."/>
            <person name="Larsen T.O."/>
            <person name="Kjaerboelling I."/>
            <person name="Rothschild-Mancinelli K."/>
            <person name="Lyhne E.K."/>
            <person name="Kogle M.E."/>
            <person name="Barry K."/>
            <person name="Clum A."/>
            <person name="Na H."/>
            <person name="Ledsgaard L."/>
            <person name="Lin J."/>
            <person name="Lipzen A."/>
            <person name="Kuo A."/>
            <person name="Riley R."/>
            <person name="Mondo S."/>
            <person name="LaButti K."/>
            <person name="Haridas S."/>
            <person name="Pangalinan J."/>
            <person name="Salamov A.A."/>
            <person name="Simmons B.A."/>
            <person name="Magnuson J.K."/>
            <person name="Chen J."/>
            <person name="Drula E."/>
            <person name="Henrissat B."/>
            <person name="Wiebenga A."/>
            <person name="Lubbers R.J."/>
            <person name="Gomes A.C."/>
            <person name="Makela M.R."/>
            <person name="Stajich J."/>
            <person name="Grigoriev I.V."/>
            <person name="Mortensen U.H."/>
            <person name="De vries R.P."/>
            <person name="Baker S.E."/>
            <person name="Andersen M.R."/>
        </authorList>
    </citation>
    <scope>NUCLEOTIDE SEQUENCE [LARGE SCALE GENOMIC DNA]</scope>
    <source>
        <strain evidence="4 5">CBS 600.67</strain>
    </source>
</reference>
<comment type="caution">
    <text evidence="4">The sequence shown here is derived from an EMBL/GenBank/DDBJ whole genome shotgun (WGS) entry which is preliminary data.</text>
</comment>
<keyword evidence="1" id="KW-0560">Oxidoreductase</keyword>